<accession>A0AAV3PLR7</accession>
<dbReference type="Proteomes" id="UP001454036">
    <property type="component" value="Unassembled WGS sequence"/>
</dbReference>
<evidence type="ECO:0000313" key="1">
    <source>
        <dbReference type="EMBL" id="GAA0151656.1"/>
    </source>
</evidence>
<reference evidence="1 2" key="1">
    <citation type="submission" date="2024-01" db="EMBL/GenBank/DDBJ databases">
        <title>The complete chloroplast genome sequence of Lithospermum erythrorhizon: insights into the phylogenetic relationship among Boraginaceae species and the maternal lineages of purple gromwells.</title>
        <authorList>
            <person name="Okada T."/>
            <person name="Watanabe K."/>
        </authorList>
    </citation>
    <scope>NUCLEOTIDE SEQUENCE [LARGE SCALE GENOMIC DNA]</scope>
</reference>
<dbReference type="AlphaFoldDB" id="A0AAV3PLR7"/>
<sequence>MGVSLQIIVGQIGDDYECLNSKLVDLVEINLVDGNCCADCLAKEKINDDPEVTNFEALPRGSRKFSEGDAIGVAHG</sequence>
<gene>
    <name evidence="1" type="ORF">LIER_10332</name>
</gene>
<protein>
    <submittedName>
        <fullName evidence="1">Uncharacterized protein</fullName>
    </submittedName>
</protein>
<keyword evidence="2" id="KW-1185">Reference proteome</keyword>
<name>A0AAV3PLR7_LITER</name>
<organism evidence="1 2">
    <name type="scientific">Lithospermum erythrorhizon</name>
    <name type="common">Purple gromwell</name>
    <name type="synonym">Lithospermum officinale var. erythrorhizon</name>
    <dbReference type="NCBI Taxonomy" id="34254"/>
    <lineage>
        <taxon>Eukaryota</taxon>
        <taxon>Viridiplantae</taxon>
        <taxon>Streptophyta</taxon>
        <taxon>Embryophyta</taxon>
        <taxon>Tracheophyta</taxon>
        <taxon>Spermatophyta</taxon>
        <taxon>Magnoliopsida</taxon>
        <taxon>eudicotyledons</taxon>
        <taxon>Gunneridae</taxon>
        <taxon>Pentapetalae</taxon>
        <taxon>asterids</taxon>
        <taxon>lamiids</taxon>
        <taxon>Boraginales</taxon>
        <taxon>Boraginaceae</taxon>
        <taxon>Boraginoideae</taxon>
        <taxon>Lithospermeae</taxon>
        <taxon>Lithospermum</taxon>
    </lineage>
</organism>
<evidence type="ECO:0000313" key="2">
    <source>
        <dbReference type="Proteomes" id="UP001454036"/>
    </source>
</evidence>
<dbReference type="EMBL" id="BAABME010001830">
    <property type="protein sequence ID" value="GAA0151656.1"/>
    <property type="molecule type" value="Genomic_DNA"/>
</dbReference>
<comment type="caution">
    <text evidence="1">The sequence shown here is derived from an EMBL/GenBank/DDBJ whole genome shotgun (WGS) entry which is preliminary data.</text>
</comment>
<proteinExistence type="predicted"/>